<sequence>MKLRNGIWRKYYSAVHYGLVDVCWMERMKMKITTFLSFHPLQFVWLRDARRPYPKK</sequence>
<dbReference type="InParanoid" id="A0A0C3CH26"/>
<protein>
    <submittedName>
        <fullName evidence="1">Uncharacterized protein</fullName>
    </submittedName>
</protein>
<organism evidence="1 2">
    <name type="scientific">Piloderma croceum (strain F 1598)</name>
    <dbReference type="NCBI Taxonomy" id="765440"/>
    <lineage>
        <taxon>Eukaryota</taxon>
        <taxon>Fungi</taxon>
        <taxon>Dikarya</taxon>
        <taxon>Basidiomycota</taxon>
        <taxon>Agaricomycotina</taxon>
        <taxon>Agaricomycetes</taxon>
        <taxon>Agaricomycetidae</taxon>
        <taxon>Atheliales</taxon>
        <taxon>Atheliaceae</taxon>
        <taxon>Piloderma</taxon>
    </lineage>
</organism>
<accession>A0A0C3CH26</accession>
<name>A0A0C3CH26_PILCF</name>
<gene>
    <name evidence="1" type="ORF">PILCRDRAFT_209831</name>
</gene>
<dbReference type="Proteomes" id="UP000054166">
    <property type="component" value="Unassembled WGS sequence"/>
</dbReference>
<evidence type="ECO:0000313" key="2">
    <source>
        <dbReference type="Proteomes" id="UP000054166"/>
    </source>
</evidence>
<dbReference type="EMBL" id="KN832975">
    <property type="protein sequence ID" value="KIM89057.1"/>
    <property type="molecule type" value="Genomic_DNA"/>
</dbReference>
<keyword evidence="2" id="KW-1185">Reference proteome</keyword>
<proteinExistence type="predicted"/>
<reference evidence="2" key="2">
    <citation type="submission" date="2015-01" db="EMBL/GenBank/DDBJ databases">
        <title>Evolutionary Origins and Diversification of the Mycorrhizal Mutualists.</title>
        <authorList>
            <consortium name="DOE Joint Genome Institute"/>
            <consortium name="Mycorrhizal Genomics Consortium"/>
            <person name="Kohler A."/>
            <person name="Kuo A."/>
            <person name="Nagy L.G."/>
            <person name="Floudas D."/>
            <person name="Copeland A."/>
            <person name="Barry K.W."/>
            <person name="Cichocki N."/>
            <person name="Veneault-Fourrey C."/>
            <person name="LaButti K."/>
            <person name="Lindquist E.A."/>
            <person name="Lipzen A."/>
            <person name="Lundell T."/>
            <person name="Morin E."/>
            <person name="Murat C."/>
            <person name="Riley R."/>
            <person name="Ohm R."/>
            <person name="Sun H."/>
            <person name="Tunlid A."/>
            <person name="Henrissat B."/>
            <person name="Grigoriev I.V."/>
            <person name="Hibbett D.S."/>
            <person name="Martin F."/>
        </authorList>
    </citation>
    <scope>NUCLEOTIDE SEQUENCE [LARGE SCALE GENOMIC DNA]</scope>
    <source>
        <strain evidence="2">F 1598</strain>
    </source>
</reference>
<dbReference type="AlphaFoldDB" id="A0A0C3CH26"/>
<evidence type="ECO:0000313" key="1">
    <source>
        <dbReference type="EMBL" id="KIM89057.1"/>
    </source>
</evidence>
<reference evidence="1 2" key="1">
    <citation type="submission" date="2014-04" db="EMBL/GenBank/DDBJ databases">
        <authorList>
            <consortium name="DOE Joint Genome Institute"/>
            <person name="Kuo A."/>
            <person name="Tarkka M."/>
            <person name="Buscot F."/>
            <person name="Kohler A."/>
            <person name="Nagy L.G."/>
            <person name="Floudas D."/>
            <person name="Copeland A."/>
            <person name="Barry K.W."/>
            <person name="Cichocki N."/>
            <person name="Veneault-Fourrey C."/>
            <person name="LaButti K."/>
            <person name="Lindquist E.A."/>
            <person name="Lipzen A."/>
            <person name="Lundell T."/>
            <person name="Morin E."/>
            <person name="Murat C."/>
            <person name="Sun H."/>
            <person name="Tunlid A."/>
            <person name="Henrissat B."/>
            <person name="Grigoriev I.V."/>
            <person name="Hibbett D.S."/>
            <person name="Martin F."/>
            <person name="Nordberg H.P."/>
            <person name="Cantor M.N."/>
            <person name="Hua S.X."/>
        </authorList>
    </citation>
    <scope>NUCLEOTIDE SEQUENCE [LARGE SCALE GENOMIC DNA]</scope>
    <source>
        <strain evidence="1 2">F 1598</strain>
    </source>
</reference>
<dbReference type="HOGENOM" id="CLU_3014971_0_0_1"/>